<dbReference type="RefSeq" id="WP_136422249.1">
    <property type="nucleotide sequence ID" value="NZ_SSSN01000003.1"/>
</dbReference>
<evidence type="ECO:0008006" key="4">
    <source>
        <dbReference type="Google" id="ProtNLM"/>
    </source>
</evidence>
<dbReference type="EMBL" id="SSSN01000003">
    <property type="protein sequence ID" value="THG35145.1"/>
    <property type="molecule type" value="Genomic_DNA"/>
</dbReference>
<evidence type="ECO:0000256" key="1">
    <source>
        <dbReference type="SAM" id="MobiDB-lite"/>
    </source>
</evidence>
<proteinExistence type="predicted"/>
<reference evidence="2 3" key="1">
    <citation type="submission" date="2019-04" db="EMBL/GenBank/DDBJ databases">
        <authorList>
            <person name="Jiang L."/>
        </authorList>
    </citation>
    <scope>NUCLEOTIDE SEQUENCE [LARGE SCALE GENOMIC DNA]</scope>
    <source>
        <strain evidence="2 3">YIM 131861</strain>
    </source>
</reference>
<dbReference type="AlphaFoldDB" id="A0A4S4FYN3"/>
<feature type="compositionally biased region" description="Low complexity" evidence="1">
    <location>
        <begin position="30"/>
        <end position="44"/>
    </location>
</feature>
<evidence type="ECO:0000313" key="2">
    <source>
        <dbReference type="EMBL" id="THG35145.1"/>
    </source>
</evidence>
<accession>A0A4S4FYN3</accession>
<sequence>MTTTVCALGAGAVLVVGLVGCSTGKPVTNPTPTAAPSSTATPEAVSDPMPTLAVTCAGVLTNDQASGYLGSRVTLKVDQAAVSSYQSVAALDSGLLNCVWGGESKTDNSWDVTIDLDVIADAAADYATNVTQVDDGAVDYTAGDTSEYLCGDYGVCRLNLLSHGYWAHAYLSSNGPDGAPSRATIENSARELLDSLAGTITAAPAAGRPWSRPSDAVSGRFCDDEAPATAVIQAAFSEPGATVDPSASQLDPLTPDLLAQERAGMVACSWSDGNYSVAIVPGGGWAFPEMLKSPPKVNYMYPPLVALDVPGHPSVIGSCVPGDGCVAYVPVGGSLVSVSAPTEQGFGSAVGQVADAVALSR</sequence>
<keyword evidence="3" id="KW-1185">Reference proteome</keyword>
<comment type="caution">
    <text evidence="2">The sequence shown here is derived from an EMBL/GenBank/DDBJ whole genome shotgun (WGS) entry which is preliminary data.</text>
</comment>
<organism evidence="2 3">
    <name type="scientific">Orlajensenia flava</name>
    <dbReference type="NCBI Taxonomy" id="2565934"/>
    <lineage>
        <taxon>Bacteria</taxon>
        <taxon>Bacillati</taxon>
        <taxon>Actinomycetota</taxon>
        <taxon>Actinomycetes</taxon>
        <taxon>Micrococcales</taxon>
        <taxon>Microbacteriaceae</taxon>
        <taxon>Orlajensenia</taxon>
    </lineage>
</organism>
<evidence type="ECO:0000313" key="3">
    <source>
        <dbReference type="Proteomes" id="UP000307380"/>
    </source>
</evidence>
<protein>
    <recommendedName>
        <fullName evidence="4">DUF3558 domain-containing protein</fullName>
    </recommendedName>
</protein>
<dbReference type="Proteomes" id="UP000307380">
    <property type="component" value="Unassembled WGS sequence"/>
</dbReference>
<dbReference type="OrthoDB" id="9967472at2"/>
<gene>
    <name evidence="2" type="ORF">E6C70_03495</name>
</gene>
<name>A0A4S4FYN3_9MICO</name>
<feature type="region of interest" description="Disordered" evidence="1">
    <location>
        <begin position="27"/>
        <end position="46"/>
    </location>
</feature>